<keyword evidence="6 15" id="KW-0833">Ubl conjugation pathway</keyword>
<dbReference type="Pfam" id="PF00632">
    <property type="entry name" value="HECT"/>
    <property type="match status" value="2"/>
</dbReference>
<evidence type="ECO:0000256" key="5">
    <source>
        <dbReference type="ARBA" id="ARBA00022679"/>
    </source>
</evidence>
<dbReference type="Proteomes" id="UP000285060">
    <property type="component" value="Unassembled WGS sequence"/>
</dbReference>
<keyword evidence="9" id="KW-0131">Cell cycle</keyword>
<evidence type="ECO:0000256" key="2">
    <source>
        <dbReference type="ARBA" id="ARBA00004240"/>
    </source>
</evidence>
<evidence type="ECO:0000256" key="6">
    <source>
        <dbReference type="ARBA" id="ARBA00022786"/>
    </source>
</evidence>
<dbReference type="EC" id="2.3.2.26" evidence="4"/>
<dbReference type="InterPro" id="IPR000569">
    <property type="entry name" value="HECT_dom"/>
</dbReference>
<dbReference type="SMART" id="SM00248">
    <property type="entry name" value="ANK"/>
    <property type="match status" value="3"/>
</dbReference>
<evidence type="ECO:0000256" key="10">
    <source>
        <dbReference type="ARBA" id="ARBA00037859"/>
    </source>
</evidence>
<comment type="subcellular location">
    <subcellularLocation>
        <location evidence="2">Endoplasmic reticulum</location>
    </subcellularLocation>
    <subcellularLocation>
        <location evidence="10">Golgi apparatus</location>
        <location evidence="10">Golgi stack membrane</location>
    </subcellularLocation>
</comment>
<dbReference type="GO" id="GO:0032580">
    <property type="term" value="C:Golgi cisterna membrane"/>
    <property type="evidence" value="ECO:0007669"/>
    <property type="project" value="UniProtKB-SubCell"/>
</dbReference>
<feature type="domain" description="HECT" evidence="18">
    <location>
        <begin position="676"/>
        <end position="745"/>
    </location>
</feature>
<comment type="caution">
    <text evidence="19">The sequence shown here is derived from an EMBL/GenBank/DDBJ whole genome shotgun (WGS) entry which is preliminary data.</text>
</comment>
<feature type="repeat" description="ANK" evidence="14">
    <location>
        <begin position="144"/>
        <end position="176"/>
    </location>
</feature>
<dbReference type="Gene3D" id="2.30.42.10">
    <property type="match status" value="1"/>
</dbReference>
<evidence type="ECO:0000256" key="13">
    <source>
        <dbReference type="ARBA" id="ARBA00042378"/>
    </source>
</evidence>
<dbReference type="InterPro" id="IPR001478">
    <property type="entry name" value="PDZ"/>
</dbReference>
<evidence type="ECO:0000256" key="14">
    <source>
        <dbReference type="PROSITE-ProRule" id="PRU00023"/>
    </source>
</evidence>
<keyword evidence="7" id="KW-0256">Endoplasmic reticulum</keyword>
<dbReference type="InterPro" id="IPR036770">
    <property type="entry name" value="Ankyrin_rpt-contain_sf"/>
</dbReference>
<evidence type="ECO:0000259" key="17">
    <source>
        <dbReference type="PROSITE" id="PS50106"/>
    </source>
</evidence>
<keyword evidence="20" id="KW-1185">Reference proteome</keyword>
<sequence length="1582" mass="174060">MYRRGETLLTLVCGLKSVSSPEIHTSIVETLFSHGALLSVKNKQGCAAFTLACSRHHVHLLPLLLHEAVKQEQVNPHETVPALLLATLGGLDERATDSNSGRWEAIQLDPERCHQTVTFLLEQTKALQNGDAFVHHAVRAATPRGVTPLHLAAGLFLPKTVAYLLENHGDPHIHEDNSLTPVQFLDKCFCHIESFLIDDTTTAPSEVPDSTRTASTRGSSQQHGRGKRANYRRRAMSTIGTSLEPLFANNGCFSLRSRRLKNVIVAHRLVFNLCDADSSDDEFEIKSLFAKVEMLVLWLIPYVSSLAGDIDPVQDVLKVVTEPLHDLKYVVQMALQVMPDDVYAPDRFAAALYVLQLVAQLESCFESKQIRRVHHMLRGQLEKPHARTWRNADESNVPVSLSRFSSAFGLPESFVQWMMPLRDQVNLLIREFFELVAHHFFNPQVSIPSDERDHHGLASTSAKSIFSQWLHMARQNISATKIPSTPSPAKQVASSPLKKNHSSALWLPIFSFADSNRTSLCFQSHPLPVACAPILEQDGVYHIPFDRIVENADLAKVYRCAGRLMGLALRHQAPLGVRLPNALWKFVRGADKLTWQDYTAHNPQFQAGLAAILNHDFGHSTDDNDSEWELYFEACGAVVVVVGESDVETEVHYPTTEIELVPGGKTIRVTNDNKADAEELQSVALGELVVDVAALQKHIHYARPAHSQHPTIVHFWAVVHAMDQSTLRQLLTFWSGSSQPPLFGFDFTGELIQSTRLRGGPKKEAPLPLTRDEEPEANDKCPKESTKPTTYQAELDNNNDDDDKSDQEADSQVVRITEDNNEVITAHGVHAVATQNAFREASFESDLPELGAEPVRQGGGTTLLDRTFNKHTLKKLFSLPSIMSTVLEKKKKPPVSSAHGEPSPTSRSGRVVPLLEGRPSSPLALLEDAIPQSPTLRNVRPTWSSTHPAFTRCKFIVWRGGVPGFHVSYNNSGTGLVVNSITGPFAWTEGIRVGDYLESIGGMSVADMDPHAAMGMLRMSDIPTVLRFRASCVVPSERFFVPLHENEKLGVTFASDGNEAIPVVNRITDRNDTLAQSYGLGCGHVLVAINAQDTVAKGLTVAMQMLATVKKPATLEFRKLCTTLLTEPLPVSIVPPTPTSAVTQQRYSTFLSSRGTESSLILDRLSVAATTLDETRGEIFIVWRSGPLGVTFIQCPTTGLPKVNRLTGKGRSAMIDRVQHGYTLLSINGSAVAPQTFDATCALLAVTDKPCLLLFRPPPKQPPQMNAPWLQDRMSSSSVTNATSPKTRIGRCYSRHVLTSQHQEYELLWEQAPLGLVFGTDAPAPYVKRVKKDCTLHIKQRGSIVLDTLVAINNMATHGMSAVDLATMLRSTSFPVVLRFRRCSANAAVSANPSHTSQPDNLDCNNNTEQPTHRSGMDTISDASSSDALDDDDDFLGSISEDLDAMSMQKFARSFNVVWHGGDLGLTFEYSGGSAVVKRLRPQGCARRSNMVLVGDALASINGRRIPKGQAFKDTMEQLLKLPKPVIVGFERDEVVTPNHAKLQSSGLIHRPLNYDDDGADHVKDQGAVDDSTEVLDTSTQL</sequence>
<feature type="region of interest" description="Disordered" evidence="16">
    <location>
        <begin position="1390"/>
        <end position="1428"/>
    </location>
</feature>
<evidence type="ECO:0000256" key="16">
    <source>
        <dbReference type="SAM" id="MobiDB-lite"/>
    </source>
</evidence>
<evidence type="ECO:0000256" key="7">
    <source>
        <dbReference type="ARBA" id="ARBA00022824"/>
    </source>
</evidence>
<dbReference type="Gene3D" id="3.30.2160.10">
    <property type="entry name" value="Hect, E3 ligase catalytic domain"/>
    <property type="match status" value="1"/>
</dbReference>
<keyword evidence="8" id="KW-0333">Golgi apparatus</keyword>
<comment type="caution">
    <text evidence="15">Lacks conserved residue(s) required for the propagation of feature annotation.</text>
</comment>
<feature type="region of interest" description="Disordered" evidence="16">
    <location>
        <begin position="888"/>
        <end position="912"/>
    </location>
</feature>
<dbReference type="SMART" id="SM00119">
    <property type="entry name" value="HECTc"/>
    <property type="match status" value="1"/>
</dbReference>
<comment type="catalytic activity">
    <reaction evidence="1">
        <text>S-ubiquitinyl-[E2 ubiquitin-conjugating enzyme]-L-cysteine + [acceptor protein]-L-lysine = [E2 ubiquitin-conjugating enzyme]-L-cysteine + N(6)-ubiquitinyl-[acceptor protein]-L-lysine.</text>
        <dbReference type="EC" id="2.3.2.26"/>
    </reaction>
</comment>
<protein>
    <recommendedName>
        <fullName evidence="11">E3 ubiquitin-protein ligase HACE1</fullName>
        <ecNumber evidence="4">2.3.2.26</ecNumber>
    </recommendedName>
    <alternativeName>
        <fullName evidence="13">HECT domain and ankyrin repeat-containing E3 ubiquitin-protein ligase 1</fullName>
    </alternativeName>
    <alternativeName>
        <fullName evidence="12">HECT-type E3 ubiquitin transferase HACE1</fullName>
    </alternativeName>
</protein>
<keyword evidence="14" id="KW-0040">ANK repeat</keyword>
<dbReference type="InterPro" id="IPR050409">
    <property type="entry name" value="E3_ubiq-protein_ligase"/>
</dbReference>
<dbReference type="GO" id="GO:0000209">
    <property type="term" value="P:protein polyubiquitination"/>
    <property type="evidence" value="ECO:0007669"/>
    <property type="project" value="TreeGrafter"/>
</dbReference>
<gene>
    <name evidence="19" type="ORF">DYB32_003442</name>
</gene>
<dbReference type="GO" id="GO:0006511">
    <property type="term" value="P:ubiquitin-dependent protein catabolic process"/>
    <property type="evidence" value="ECO:0007669"/>
    <property type="project" value="TreeGrafter"/>
</dbReference>
<dbReference type="InterPro" id="IPR002110">
    <property type="entry name" value="Ankyrin_rpt"/>
</dbReference>
<evidence type="ECO:0000256" key="4">
    <source>
        <dbReference type="ARBA" id="ARBA00012485"/>
    </source>
</evidence>
<evidence type="ECO:0000256" key="15">
    <source>
        <dbReference type="PROSITE-ProRule" id="PRU00104"/>
    </source>
</evidence>
<evidence type="ECO:0000256" key="8">
    <source>
        <dbReference type="ARBA" id="ARBA00023034"/>
    </source>
</evidence>
<dbReference type="Gene3D" id="1.25.40.20">
    <property type="entry name" value="Ankyrin repeat-containing domain"/>
    <property type="match status" value="1"/>
</dbReference>
<dbReference type="VEuPathDB" id="FungiDB:H310_00704"/>
<evidence type="ECO:0000256" key="9">
    <source>
        <dbReference type="ARBA" id="ARBA00023306"/>
    </source>
</evidence>
<evidence type="ECO:0000259" key="18">
    <source>
        <dbReference type="PROSITE" id="PS50237"/>
    </source>
</evidence>
<evidence type="ECO:0000256" key="3">
    <source>
        <dbReference type="ARBA" id="ARBA00004906"/>
    </source>
</evidence>
<dbReference type="InterPro" id="IPR035983">
    <property type="entry name" value="Hect_E3_ubiquitin_ligase"/>
</dbReference>
<dbReference type="PROSITE" id="PS50106">
    <property type="entry name" value="PDZ"/>
    <property type="match status" value="1"/>
</dbReference>
<accession>A0A3R6VD83</accession>
<feature type="domain" description="PDZ" evidence="17">
    <location>
        <begin position="1445"/>
        <end position="1534"/>
    </location>
</feature>
<dbReference type="SMART" id="SM00228">
    <property type="entry name" value="PDZ"/>
    <property type="match status" value="4"/>
</dbReference>
<dbReference type="SUPFAM" id="SSF56204">
    <property type="entry name" value="Hect, E3 ligase catalytic domain"/>
    <property type="match status" value="1"/>
</dbReference>
<organism evidence="19 20">
    <name type="scientific">Aphanomyces invadans</name>
    <dbReference type="NCBI Taxonomy" id="157072"/>
    <lineage>
        <taxon>Eukaryota</taxon>
        <taxon>Sar</taxon>
        <taxon>Stramenopiles</taxon>
        <taxon>Oomycota</taxon>
        <taxon>Saprolegniomycetes</taxon>
        <taxon>Saprolegniales</taxon>
        <taxon>Verrucalvaceae</taxon>
        <taxon>Aphanomyces</taxon>
    </lineage>
</organism>
<feature type="compositionally biased region" description="Low complexity" evidence="16">
    <location>
        <begin position="1418"/>
        <end position="1427"/>
    </location>
</feature>
<evidence type="ECO:0000256" key="11">
    <source>
        <dbReference type="ARBA" id="ARBA00040370"/>
    </source>
</evidence>
<name>A0A3R6VD83_9STRA</name>
<dbReference type="PROSITE" id="PS50088">
    <property type="entry name" value="ANK_REPEAT"/>
    <property type="match status" value="1"/>
</dbReference>
<feature type="region of interest" description="Disordered" evidence="16">
    <location>
        <begin position="756"/>
        <end position="810"/>
    </location>
</feature>
<evidence type="ECO:0000313" key="20">
    <source>
        <dbReference type="Proteomes" id="UP000285060"/>
    </source>
</evidence>
<proteinExistence type="predicted"/>
<dbReference type="SUPFAM" id="SSF50156">
    <property type="entry name" value="PDZ domain-like"/>
    <property type="match status" value="2"/>
</dbReference>
<evidence type="ECO:0000256" key="12">
    <source>
        <dbReference type="ARBA" id="ARBA00041409"/>
    </source>
</evidence>
<dbReference type="GO" id="GO:0005783">
    <property type="term" value="C:endoplasmic reticulum"/>
    <property type="evidence" value="ECO:0007669"/>
    <property type="project" value="UniProtKB-SubCell"/>
</dbReference>
<dbReference type="Gene3D" id="3.90.1750.10">
    <property type="entry name" value="Hect, E3 ligase catalytic domains"/>
    <property type="match status" value="1"/>
</dbReference>
<dbReference type="SUPFAM" id="SSF48403">
    <property type="entry name" value="Ankyrin repeat"/>
    <property type="match status" value="1"/>
</dbReference>
<reference evidence="19 20" key="1">
    <citation type="submission" date="2018-08" db="EMBL/GenBank/DDBJ databases">
        <title>Aphanomyces genome sequencing and annotation.</title>
        <authorList>
            <person name="Minardi D."/>
            <person name="Oidtmann B."/>
            <person name="Van Der Giezen M."/>
            <person name="Studholme D.J."/>
        </authorList>
    </citation>
    <scope>NUCLEOTIDE SEQUENCE [LARGE SCALE GENOMIC DNA]</scope>
    <source>
        <strain evidence="19 20">NJM0002</strain>
    </source>
</reference>
<feature type="compositionally biased region" description="Polar residues" evidence="16">
    <location>
        <begin position="1390"/>
        <end position="1410"/>
    </location>
</feature>
<dbReference type="PANTHER" id="PTHR11254">
    <property type="entry name" value="HECT DOMAIN UBIQUITIN-PROTEIN LIGASE"/>
    <property type="match status" value="1"/>
</dbReference>
<evidence type="ECO:0000313" key="19">
    <source>
        <dbReference type="EMBL" id="RHY31499.1"/>
    </source>
</evidence>
<dbReference type="VEuPathDB" id="FungiDB:H310_00702"/>
<dbReference type="InterPro" id="IPR036034">
    <property type="entry name" value="PDZ_sf"/>
</dbReference>
<comment type="pathway">
    <text evidence="3">Protein modification; protein ubiquitination.</text>
</comment>
<feature type="domain" description="HECT" evidence="18">
    <location>
        <begin position="551"/>
        <end position="674"/>
    </location>
</feature>
<feature type="compositionally biased region" description="Basic and acidic residues" evidence="16">
    <location>
        <begin position="777"/>
        <end position="786"/>
    </location>
</feature>
<feature type="compositionally biased region" description="Polar residues" evidence="16">
    <location>
        <begin position="201"/>
        <end position="223"/>
    </location>
</feature>
<dbReference type="EMBL" id="QUSY01000209">
    <property type="protein sequence ID" value="RHY31499.1"/>
    <property type="molecule type" value="Genomic_DNA"/>
</dbReference>
<dbReference type="Gene3D" id="3.30.2410.10">
    <property type="entry name" value="Hect, E3 ligase catalytic domain"/>
    <property type="match status" value="1"/>
</dbReference>
<dbReference type="PROSITE" id="PS50237">
    <property type="entry name" value="HECT"/>
    <property type="match status" value="2"/>
</dbReference>
<feature type="region of interest" description="Disordered" evidence="16">
    <location>
        <begin position="201"/>
        <end position="231"/>
    </location>
</feature>
<feature type="compositionally biased region" description="Acidic residues" evidence="16">
    <location>
        <begin position="797"/>
        <end position="809"/>
    </location>
</feature>
<evidence type="ECO:0000256" key="1">
    <source>
        <dbReference type="ARBA" id="ARBA00000885"/>
    </source>
</evidence>
<dbReference type="GO" id="GO:0061630">
    <property type="term" value="F:ubiquitin protein ligase activity"/>
    <property type="evidence" value="ECO:0007669"/>
    <property type="project" value="UniProtKB-EC"/>
</dbReference>
<keyword evidence="5" id="KW-0808">Transferase</keyword>
<dbReference type="PANTHER" id="PTHR11254:SF67">
    <property type="entry name" value="E3 UBIQUITIN-PROTEIN LIGASE HUWE1"/>
    <property type="match status" value="1"/>
</dbReference>